<gene>
    <name evidence="1" type="ORF">SAMN05216469_102231</name>
</gene>
<evidence type="ECO:0000313" key="2">
    <source>
        <dbReference type="Proteomes" id="UP000186015"/>
    </source>
</evidence>
<proteinExistence type="predicted"/>
<accession>A0A1H7GR94</accession>
<dbReference type="AlphaFoldDB" id="A0A1H7GR94"/>
<name>A0A1H7GR94_RUMAL</name>
<dbReference type="EMBL" id="FOAT01000002">
    <property type="protein sequence ID" value="SEK40569.1"/>
    <property type="molecule type" value="Genomic_DNA"/>
</dbReference>
<dbReference type="RefSeq" id="WP_074829543.1">
    <property type="nucleotide sequence ID" value="NZ_FOAT01000002.1"/>
</dbReference>
<organism evidence="1 2">
    <name type="scientific">Ruminococcus albus</name>
    <dbReference type="NCBI Taxonomy" id="1264"/>
    <lineage>
        <taxon>Bacteria</taxon>
        <taxon>Bacillati</taxon>
        <taxon>Bacillota</taxon>
        <taxon>Clostridia</taxon>
        <taxon>Eubacteriales</taxon>
        <taxon>Oscillospiraceae</taxon>
        <taxon>Ruminococcus</taxon>
    </lineage>
</organism>
<dbReference type="Proteomes" id="UP000186015">
    <property type="component" value="Unassembled WGS sequence"/>
</dbReference>
<sequence length="77" mass="9105">MKIEKITDAFVNEFDAQAQSCYDDCNEYRGSARANIDEQIKGGRQYWGFDIDEYKEITANGHIYCYRDKTPKTCIYW</sequence>
<protein>
    <submittedName>
        <fullName evidence="1">Uncharacterized protein</fullName>
    </submittedName>
</protein>
<evidence type="ECO:0000313" key="1">
    <source>
        <dbReference type="EMBL" id="SEK40569.1"/>
    </source>
</evidence>
<reference evidence="1 2" key="1">
    <citation type="submission" date="2016-10" db="EMBL/GenBank/DDBJ databases">
        <authorList>
            <person name="de Groot N.N."/>
        </authorList>
    </citation>
    <scope>NUCLEOTIDE SEQUENCE [LARGE SCALE GENOMIC DNA]</scope>
    <source>
        <strain evidence="1 2">KH2T6</strain>
    </source>
</reference>